<evidence type="ECO:0000313" key="3">
    <source>
        <dbReference type="Proteomes" id="UP001229421"/>
    </source>
</evidence>
<dbReference type="Pfam" id="PF11976">
    <property type="entry name" value="Rad60-SLD"/>
    <property type="match status" value="1"/>
</dbReference>
<protein>
    <recommendedName>
        <fullName evidence="1">Ubiquitin-like domain-containing protein</fullName>
    </recommendedName>
</protein>
<dbReference type="Proteomes" id="UP001229421">
    <property type="component" value="Unassembled WGS sequence"/>
</dbReference>
<dbReference type="InterPro" id="IPR029071">
    <property type="entry name" value="Ubiquitin-like_domsf"/>
</dbReference>
<organism evidence="2 3">
    <name type="scientific">Tagetes erecta</name>
    <name type="common">African marigold</name>
    <dbReference type="NCBI Taxonomy" id="13708"/>
    <lineage>
        <taxon>Eukaryota</taxon>
        <taxon>Viridiplantae</taxon>
        <taxon>Streptophyta</taxon>
        <taxon>Embryophyta</taxon>
        <taxon>Tracheophyta</taxon>
        <taxon>Spermatophyta</taxon>
        <taxon>Magnoliopsida</taxon>
        <taxon>eudicotyledons</taxon>
        <taxon>Gunneridae</taxon>
        <taxon>Pentapetalae</taxon>
        <taxon>asterids</taxon>
        <taxon>campanulids</taxon>
        <taxon>Asterales</taxon>
        <taxon>Asteraceae</taxon>
        <taxon>Asteroideae</taxon>
        <taxon>Heliantheae alliance</taxon>
        <taxon>Tageteae</taxon>
        <taxon>Tagetes</taxon>
    </lineage>
</organism>
<gene>
    <name evidence="2" type="ORF">QVD17_35291</name>
</gene>
<feature type="domain" description="Ubiquitin-like" evidence="1">
    <location>
        <begin position="10"/>
        <end position="87"/>
    </location>
</feature>
<dbReference type="SUPFAM" id="SSF54236">
    <property type="entry name" value="Ubiquitin-like"/>
    <property type="match status" value="1"/>
</dbReference>
<evidence type="ECO:0000313" key="2">
    <source>
        <dbReference type="EMBL" id="KAK1413516.1"/>
    </source>
</evidence>
<dbReference type="Gene3D" id="3.10.20.90">
    <property type="entry name" value="Phosphatidylinositol 3-kinase Catalytic Subunit, Chain A, domain 1"/>
    <property type="match status" value="1"/>
</dbReference>
<dbReference type="PROSITE" id="PS50053">
    <property type="entry name" value="UBIQUITIN_2"/>
    <property type="match status" value="1"/>
</dbReference>
<accession>A0AAD8K393</accession>
<dbReference type="PANTHER" id="PTHR10562">
    <property type="entry name" value="SMALL UBIQUITIN-RELATED MODIFIER"/>
    <property type="match status" value="1"/>
</dbReference>
<name>A0AAD8K393_TARER</name>
<proteinExistence type="predicted"/>
<keyword evidence="3" id="KW-1185">Reference proteome</keyword>
<evidence type="ECO:0000259" key="1">
    <source>
        <dbReference type="PROSITE" id="PS50053"/>
    </source>
</evidence>
<dbReference type="EMBL" id="JAUHHV010000009">
    <property type="protein sequence ID" value="KAK1413516.1"/>
    <property type="molecule type" value="Genomic_DNA"/>
</dbReference>
<comment type="caution">
    <text evidence="2">The sequence shown here is derived from an EMBL/GenBank/DDBJ whole genome shotgun (WGS) entry which is preliminary data.</text>
</comment>
<reference evidence="2" key="1">
    <citation type="journal article" date="2023" name="bioRxiv">
        <title>Improved chromosome-level genome assembly for marigold (Tagetes erecta).</title>
        <authorList>
            <person name="Jiang F."/>
            <person name="Yuan L."/>
            <person name="Wang S."/>
            <person name="Wang H."/>
            <person name="Xu D."/>
            <person name="Wang A."/>
            <person name="Fan W."/>
        </authorList>
    </citation>
    <scope>NUCLEOTIDE SEQUENCE</scope>
    <source>
        <strain evidence="2">WSJ</strain>
        <tissue evidence="2">Leaf</tissue>
    </source>
</reference>
<dbReference type="InterPro" id="IPR000626">
    <property type="entry name" value="Ubiquitin-like_dom"/>
</dbReference>
<dbReference type="InterPro" id="IPR022617">
    <property type="entry name" value="Rad60/SUMO-like_dom"/>
</dbReference>
<sequence>MKPVTIDQGADITLQVKGQDGIEVSFRIKRSTPLKKLLNIYCFQRSVKPNRVTFLFDGHLFGREQTPDELEMEEGDNIHAFFHRNQEQRVCFDEKIAKDMAREDKEEAFLLNKFKTVLWRIVSKLIAENGCLKEEVTKLRHDHEEKDAALLRIGRITREIIRENDAPRAELKKELAKLKDEIKDNDPKQELTRLLQEIEEDDAQAYEEDDDDFIESGRFVSGLVEWAKKNQDFLKCKLSKL</sequence>
<dbReference type="AlphaFoldDB" id="A0AAD8K393"/>